<reference evidence="3 4" key="1">
    <citation type="submission" date="2019-03" db="EMBL/GenBank/DDBJ databases">
        <title>Single cell metagenomics reveals metabolic interactions within the superorganism composed of flagellate Streblomastix strix and complex community of Bacteroidetes bacteria on its surface.</title>
        <authorList>
            <person name="Treitli S.C."/>
            <person name="Kolisko M."/>
            <person name="Husnik F."/>
            <person name="Keeling P."/>
            <person name="Hampl V."/>
        </authorList>
    </citation>
    <scope>NUCLEOTIDE SEQUENCE [LARGE SCALE GENOMIC DNA]</scope>
    <source>
        <strain evidence="3">St1</strain>
    </source>
</reference>
<evidence type="ECO:0000313" key="4">
    <source>
        <dbReference type="Proteomes" id="UP000324575"/>
    </source>
</evidence>
<feature type="domain" description="Glycosyl transferase family 1" evidence="1">
    <location>
        <begin position="168"/>
        <end position="316"/>
    </location>
</feature>
<dbReference type="Pfam" id="PF13439">
    <property type="entry name" value="Glyco_transf_4"/>
    <property type="match status" value="1"/>
</dbReference>
<evidence type="ECO:0000259" key="1">
    <source>
        <dbReference type="Pfam" id="PF00534"/>
    </source>
</evidence>
<accession>A0A5M8P1Q3</accession>
<dbReference type="PANTHER" id="PTHR12526:SF630">
    <property type="entry name" value="GLYCOSYLTRANSFERASE"/>
    <property type="match status" value="1"/>
</dbReference>
<dbReference type="CDD" id="cd03801">
    <property type="entry name" value="GT4_PimA-like"/>
    <property type="match status" value="1"/>
</dbReference>
<dbReference type="AlphaFoldDB" id="A0A5M8P1Q3"/>
<proteinExistence type="predicted"/>
<dbReference type="InterPro" id="IPR001296">
    <property type="entry name" value="Glyco_trans_1"/>
</dbReference>
<name>A0A5M8P1Q3_9BACT</name>
<dbReference type="InterPro" id="IPR028098">
    <property type="entry name" value="Glyco_trans_4-like_N"/>
</dbReference>
<keyword evidence="3" id="KW-0328">Glycosyltransferase</keyword>
<dbReference type="PANTHER" id="PTHR12526">
    <property type="entry name" value="GLYCOSYLTRANSFERASE"/>
    <property type="match status" value="1"/>
</dbReference>
<evidence type="ECO:0000259" key="2">
    <source>
        <dbReference type="Pfam" id="PF13439"/>
    </source>
</evidence>
<dbReference type="EMBL" id="SNRX01000008">
    <property type="protein sequence ID" value="KAA6302324.1"/>
    <property type="molecule type" value="Genomic_DNA"/>
</dbReference>
<sequence length="354" mass="40525">MKIIHAIFSFLTGGAETMLVDIMNQQCQETSVSLIIVNNKINTDLLKNIDAKVNVFLLNRKAGSKLHLFKTFYKINKIVRRIQPDVIHCHDNMLFPFFIRWKQKTCITVHSINASTRFLNHYAKVFAVSASVQEDIRKYTEVHATVIYNGIEVEQYKSRNDYEFDPTKETFHLIQISRLALELKGQDIAIQAIHLLKKQHPNLKINLYFVGEGESSAELQALVTELNLQNHILFLGSVDRNWVKNNLQNYHLLIQPSRFEGFGLTVIEGFACGLPVITSDLDGPKEIVDLLNSGALVEPNNPADLAQKIQQIYEGYVSNLIKNSRYLILDKNRLKIFDIQTTAKCYLNNYISNN</sequence>
<comment type="caution">
    <text evidence="3">The sequence shown here is derived from an EMBL/GenBank/DDBJ whole genome shotgun (WGS) entry which is preliminary data.</text>
</comment>
<dbReference type="Pfam" id="PF00534">
    <property type="entry name" value="Glycos_transf_1"/>
    <property type="match status" value="1"/>
</dbReference>
<dbReference type="Gene3D" id="3.40.50.2000">
    <property type="entry name" value="Glycogen Phosphorylase B"/>
    <property type="match status" value="2"/>
</dbReference>
<feature type="domain" description="Glycosyltransferase subfamily 4-like N-terminal" evidence="2">
    <location>
        <begin position="13"/>
        <end position="154"/>
    </location>
</feature>
<dbReference type="Proteomes" id="UP000324575">
    <property type="component" value="Unassembled WGS sequence"/>
</dbReference>
<dbReference type="EC" id="2.4.1.52" evidence="3"/>
<evidence type="ECO:0000313" key="3">
    <source>
        <dbReference type="EMBL" id="KAA6302324.1"/>
    </source>
</evidence>
<dbReference type="SUPFAM" id="SSF53756">
    <property type="entry name" value="UDP-Glycosyltransferase/glycogen phosphorylase"/>
    <property type="match status" value="1"/>
</dbReference>
<organism evidence="3 4">
    <name type="scientific">Candidatus Ordinivivax streblomastigis</name>
    <dbReference type="NCBI Taxonomy" id="2540710"/>
    <lineage>
        <taxon>Bacteria</taxon>
        <taxon>Pseudomonadati</taxon>
        <taxon>Bacteroidota</taxon>
        <taxon>Bacteroidia</taxon>
        <taxon>Bacteroidales</taxon>
        <taxon>Candidatus Ordinivivax</taxon>
    </lineage>
</organism>
<dbReference type="GO" id="GO:0047265">
    <property type="term" value="F:poly(glycerol-phosphate) alpha-glucosyltransferase activity"/>
    <property type="evidence" value="ECO:0007669"/>
    <property type="project" value="UniProtKB-EC"/>
</dbReference>
<keyword evidence="3" id="KW-0808">Transferase</keyword>
<gene>
    <name evidence="3" type="ORF">EZS26_001437</name>
</gene>
<protein>
    <submittedName>
        <fullName evidence="3">Putative poly(Glycerol-phosphate) alpha-glucosyltransferase</fullName>
        <ecNumber evidence="3">2.4.1.52</ecNumber>
    </submittedName>
</protein>